<feature type="compositionally biased region" description="Polar residues" evidence="1">
    <location>
        <begin position="89"/>
        <end position="105"/>
    </location>
</feature>
<accession>A0ABV5G5D1</accession>
<evidence type="ECO:0000256" key="1">
    <source>
        <dbReference type="SAM" id="MobiDB-lite"/>
    </source>
</evidence>
<organism evidence="2 3">
    <name type="scientific">Citricoccus parietis</name>
    <dbReference type="NCBI Taxonomy" id="592307"/>
    <lineage>
        <taxon>Bacteria</taxon>
        <taxon>Bacillati</taxon>
        <taxon>Actinomycetota</taxon>
        <taxon>Actinomycetes</taxon>
        <taxon>Micrococcales</taxon>
        <taxon>Micrococcaceae</taxon>
        <taxon>Citricoccus</taxon>
    </lineage>
</organism>
<comment type="caution">
    <text evidence="2">The sequence shown here is derived from an EMBL/GenBank/DDBJ whole genome shotgun (WGS) entry which is preliminary data.</text>
</comment>
<sequence length="105" mass="12111">MRSTSRRRGRWIEALRCRPMPPPRTASNDSWRWHAPWGVPYPPSGASLQTHIACRYRRATSIRTPERTHSGLRGAMSHRPSQEAPTYRHSPTQSACTSRTMDSRR</sequence>
<dbReference type="Proteomes" id="UP001589575">
    <property type="component" value="Unassembled WGS sequence"/>
</dbReference>
<gene>
    <name evidence="2" type="ORF">ACFFX0_22675</name>
</gene>
<reference evidence="2 3" key="1">
    <citation type="submission" date="2024-09" db="EMBL/GenBank/DDBJ databases">
        <authorList>
            <person name="Sun Q."/>
            <person name="Mori K."/>
        </authorList>
    </citation>
    <scope>NUCLEOTIDE SEQUENCE [LARGE SCALE GENOMIC DNA]</scope>
    <source>
        <strain evidence="2 3">CCM 7609</strain>
    </source>
</reference>
<proteinExistence type="predicted"/>
<name>A0ABV5G5D1_9MICC</name>
<evidence type="ECO:0000313" key="2">
    <source>
        <dbReference type="EMBL" id="MFB9073849.1"/>
    </source>
</evidence>
<dbReference type="EMBL" id="JBHMFI010000001">
    <property type="protein sequence ID" value="MFB9073849.1"/>
    <property type="molecule type" value="Genomic_DNA"/>
</dbReference>
<keyword evidence="3" id="KW-1185">Reference proteome</keyword>
<evidence type="ECO:0000313" key="3">
    <source>
        <dbReference type="Proteomes" id="UP001589575"/>
    </source>
</evidence>
<feature type="region of interest" description="Disordered" evidence="1">
    <location>
        <begin position="59"/>
        <end position="105"/>
    </location>
</feature>
<protein>
    <submittedName>
        <fullName evidence="2">Uncharacterized protein</fullName>
    </submittedName>
</protein>